<evidence type="ECO:0000313" key="3">
    <source>
        <dbReference type="Proteomes" id="UP000498740"/>
    </source>
</evidence>
<dbReference type="SUPFAM" id="SSF55729">
    <property type="entry name" value="Acyl-CoA N-acyltransferases (Nat)"/>
    <property type="match status" value="1"/>
</dbReference>
<feature type="domain" description="N-acetyltransferase" evidence="1">
    <location>
        <begin position="12"/>
        <end position="166"/>
    </location>
</feature>
<dbReference type="GO" id="GO:0016747">
    <property type="term" value="F:acyltransferase activity, transferring groups other than amino-acyl groups"/>
    <property type="evidence" value="ECO:0007669"/>
    <property type="project" value="InterPro"/>
</dbReference>
<proteinExistence type="predicted"/>
<dbReference type="Proteomes" id="UP000498740">
    <property type="component" value="Unassembled WGS sequence"/>
</dbReference>
<keyword evidence="2" id="KW-0808">Transferase</keyword>
<dbReference type="Gene3D" id="3.40.630.30">
    <property type="match status" value="1"/>
</dbReference>
<evidence type="ECO:0000259" key="1">
    <source>
        <dbReference type="PROSITE" id="PS51186"/>
    </source>
</evidence>
<dbReference type="InterPro" id="IPR000182">
    <property type="entry name" value="GNAT_dom"/>
</dbReference>
<dbReference type="CDD" id="cd04301">
    <property type="entry name" value="NAT_SF"/>
    <property type="match status" value="1"/>
</dbReference>
<accession>A0A7J0CJX3</accession>
<name>A0A7J0CJX3_STRMI</name>
<dbReference type="Pfam" id="PF00583">
    <property type="entry name" value="Acetyltransf_1"/>
    <property type="match status" value="1"/>
</dbReference>
<gene>
    <name evidence="2" type="ORF">Smic_13480</name>
</gene>
<dbReference type="AlphaFoldDB" id="A0A7J0CJX3"/>
<comment type="caution">
    <text evidence="2">The sequence shown here is derived from an EMBL/GenBank/DDBJ whole genome shotgun (WGS) entry which is preliminary data.</text>
</comment>
<dbReference type="PROSITE" id="PS51186">
    <property type="entry name" value="GNAT"/>
    <property type="match status" value="1"/>
</dbReference>
<organism evidence="2 3">
    <name type="scientific">Streptomyces microflavus</name>
    <name type="common">Streptomyces lipmanii</name>
    <dbReference type="NCBI Taxonomy" id="1919"/>
    <lineage>
        <taxon>Bacteria</taxon>
        <taxon>Bacillati</taxon>
        <taxon>Actinomycetota</taxon>
        <taxon>Actinomycetes</taxon>
        <taxon>Kitasatosporales</taxon>
        <taxon>Streptomycetaceae</taxon>
        <taxon>Streptomyces</taxon>
    </lineage>
</organism>
<dbReference type="EMBL" id="BLWD01000001">
    <property type="protein sequence ID" value="GFN02792.1"/>
    <property type="molecule type" value="Genomic_DNA"/>
</dbReference>
<protein>
    <submittedName>
        <fullName evidence="2">N-acetyltransferase</fullName>
    </submittedName>
</protein>
<dbReference type="Gene3D" id="1.10.287.900">
    <property type="entry name" value="The crystal structure of the spermine/spermidine acetyltransferase from enterococcus faecali"/>
    <property type="match status" value="1"/>
</dbReference>
<evidence type="ECO:0000313" key="2">
    <source>
        <dbReference type="EMBL" id="GFN02792.1"/>
    </source>
</evidence>
<dbReference type="InterPro" id="IPR027455">
    <property type="entry name" value="Sper_AcTfrase_N"/>
</dbReference>
<dbReference type="InterPro" id="IPR016181">
    <property type="entry name" value="Acyl_CoA_acyltransferase"/>
</dbReference>
<sequence>MRLGARMTAVSPRLEKVTPDTVLDACRLEVAPEQRKFVSPVAQSLAEAYVHPDTAWPRLICDGDRIVGFVMAFFDVRFDYDADVPDAPLRSGLWRLAIAAGEQGRGYGRFAVGAVNEEIRRRGGTVSTVTWHGGEGGPEEFYLRLGYRKRGLTDDDEYLGDLDLTG</sequence>
<reference evidence="2 3" key="1">
    <citation type="submission" date="2020-05" db="EMBL/GenBank/DDBJ databases">
        <title>Whole genome shotgun sequence of Streptomyces microflavus NBRC 13062.</title>
        <authorList>
            <person name="Komaki H."/>
            <person name="Tamura T."/>
        </authorList>
    </citation>
    <scope>NUCLEOTIDE SEQUENCE [LARGE SCALE GENOMIC DNA]</scope>
    <source>
        <strain evidence="2 3">NBRC 13062</strain>
    </source>
</reference>